<evidence type="ECO:0000256" key="4">
    <source>
        <dbReference type="PIRNR" id="PIRNR006181"/>
    </source>
</evidence>
<dbReference type="GO" id="GO:0006412">
    <property type="term" value="P:translation"/>
    <property type="evidence" value="ECO:0007669"/>
    <property type="project" value="UniProtKB-KW"/>
</dbReference>
<dbReference type="GO" id="GO:0016829">
    <property type="term" value="F:lyase activity"/>
    <property type="evidence" value="ECO:0007669"/>
    <property type="project" value="UniProtKB-KW"/>
</dbReference>
<keyword evidence="7" id="KW-1185">Reference proteome</keyword>
<dbReference type="EC" id="4.2.-.-" evidence="4"/>
<dbReference type="PIRSF" id="PIRSF006181">
    <property type="entry name" value="EbsC_YbaK"/>
    <property type="match status" value="1"/>
</dbReference>
<dbReference type="SUPFAM" id="SSF55826">
    <property type="entry name" value="YbaK/ProRS associated domain"/>
    <property type="match status" value="1"/>
</dbReference>
<organism evidence="6 7">
    <name type="scientific">Pseudomyxococcus hansupus</name>
    <dbReference type="NCBI Taxonomy" id="1297742"/>
    <lineage>
        <taxon>Bacteria</taxon>
        <taxon>Pseudomonadati</taxon>
        <taxon>Myxococcota</taxon>
        <taxon>Myxococcia</taxon>
        <taxon>Myxococcales</taxon>
        <taxon>Cystobacterineae</taxon>
        <taxon>Myxococcaceae</taxon>
        <taxon>Pseudomyxococcus</taxon>
    </lineage>
</organism>
<dbReference type="STRING" id="1297742.A176_004508"/>
<dbReference type="RefSeq" id="WP_002639033.1">
    <property type="nucleotide sequence ID" value="NZ_CP012109.1"/>
</dbReference>
<dbReference type="PATRIC" id="fig|1297742.4.peg.4550"/>
<dbReference type="CDD" id="cd00002">
    <property type="entry name" value="YbaK_deacylase"/>
    <property type="match status" value="1"/>
</dbReference>
<evidence type="ECO:0000256" key="2">
    <source>
        <dbReference type="ARBA" id="ARBA00022917"/>
    </source>
</evidence>
<evidence type="ECO:0000313" key="6">
    <source>
        <dbReference type="EMBL" id="AKQ67596.1"/>
    </source>
</evidence>
<evidence type="ECO:0000259" key="5">
    <source>
        <dbReference type="Pfam" id="PF04073"/>
    </source>
</evidence>
<gene>
    <name evidence="6" type="ORF">A176_004508</name>
</gene>
<dbReference type="InterPro" id="IPR004369">
    <property type="entry name" value="Prolyl-tRNA_editing_YbaK/EbsC"/>
</dbReference>
<keyword evidence="2 4" id="KW-0648">Protein biosynthesis</keyword>
<reference evidence="6 7" key="1">
    <citation type="journal article" date="2016" name="PLoS ONE">
        <title>Complete Genome Sequence and Comparative Genomics of a Novel Myxobacterium Myxococcus hansupus.</title>
        <authorList>
            <person name="Sharma G."/>
            <person name="Narwani T."/>
            <person name="Subramanian S."/>
        </authorList>
    </citation>
    <scope>NUCLEOTIDE SEQUENCE [LARGE SCALE GENOMIC DNA]</scope>
    <source>
        <strain evidence="7">mixupus</strain>
    </source>
</reference>
<dbReference type="PANTHER" id="PTHR30411">
    <property type="entry name" value="CYTOPLASMIC PROTEIN"/>
    <property type="match status" value="1"/>
</dbReference>
<feature type="domain" description="YbaK/aminoacyl-tRNA synthetase-associated" evidence="5">
    <location>
        <begin position="29"/>
        <end position="145"/>
    </location>
</feature>
<dbReference type="EMBL" id="CP012109">
    <property type="protein sequence ID" value="AKQ67596.1"/>
    <property type="molecule type" value="Genomic_DNA"/>
</dbReference>
<dbReference type="Gene3D" id="3.90.960.10">
    <property type="entry name" value="YbaK/aminoacyl-tRNA synthetase-associated domain"/>
    <property type="match status" value="1"/>
</dbReference>
<evidence type="ECO:0000256" key="1">
    <source>
        <dbReference type="ARBA" id="ARBA00009798"/>
    </source>
</evidence>
<dbReference type="Pfam" id="PF04073">
    <property type="entry name" value="tRNA_edit"/>
    <property type="match status" value="1"/>
</dbReference>
<dbReference type="eggNOG" id="COG2606">
    <property type="taxonomic scope" value="Bacteria"/>
</dbReference>
<comment type="similarity">
    <text evidence="1 4">Belongs to the prolyl-tRNA editing family. YbaK/EbsC subfamily.</text>
</comment>
<dbReference type="Proteomes" id="UP000009026">
    <property type="component" value="Chromosome"/>
</dbReference>
<name>A0A0H4WW23_9BACT</name>
<accession>A0A0H4WW23</accession>
<protein>
    <recommendedName>
        <fullName evidence="4">Cys-tRNA(Pro)/Cys-tRNA(Cys) deacylase</fullName>
        <ecNumber evidence="4">4.2.-.-</ecNumber>
    </recommendedName>
</protein>
<proteinExistence type="inferred from homology"/>
<evidence type="ECO:0000256" key="3">
    <source>
        <dbReference type="ARBA" id="ARBA00023239"/>
    </source>
</evidence>
<dbReference type="NCBIfam" id="TIGR00011">
    <property type="entry name" value="YbaK_EbsC"/>
    <property type="match status" value="1"/>
</dbReference>
<dbReference type="InterPro" id="IPR036754">
    <property type="entry name" value="YbaK/aa-tRNA-synt-asso_dom_sf"/>
</dbReference>
<dbReference type="GO" id="GO:0002161">
    <property type="term" value="F:aminoacyl-tRNA deacylase activity"/>
    <property type="evidence" value="ECO:0007669"/>
    <property type="project" value="InterPro"/>
</dbReference>
<evidence type="ECO:0000313" key="7">
    <source>
        <dbReference type="Proteomes" id="UP000009026"/>
    </source>
</evidence>
<sequence>MKTNAARLLDSLGVPYTLRDYDVDPDDLSAETVAAKVGMPAEQVFKTLVARGDRTGVLMAVVPGNAELDLKALARLSGDRKVDTVPLKELQPLTGYVRGGCTALGGKKDYPVFVDETLELFDVIAVSAGVRGTQLLLAPADYLRLTKAKTGPISRDKS</sequence>
<dbReference type="InterPro" id="IPR007214">
    <property type="entry name" value="YbaK/aa-tRNA-synth-assoc-dom"/>
</dbReference>
<dbReference type="PANTHER" id="PTHR30411:SF0">
    <property type="entry name" value="CYS-TRNA(PRO)_CYS-TRNA(CYS) DEACYLASE YBAK"/>
    <property type="match status" value="1"/>
</dbReference>
<dbReference type="OrthoDB" id="9809296at2"/>
<keyword evidence="3 4" id="KW-0456">Lyase</keyword>
<dbReference type="AlphaFoldDB" id="A0A0H4WW23"/>
<dbReference type="KEGG" id="mym:A176_004508"/>